<keyword evidence="1 3" id="KW-0807">Transducer</keyword>
<evidence type="ECO:0000259" key="6">
    <source>
        <dbReference type="PROSITE" id="PS50113"/>
    </source>
</evidence>
<evidence type="ECO:0000256" key="2">
    <source>
        <dbReference type="ARBA" id="ARBA00029447"/>
    </source>
</evidence>
<dbReference type="Gene3D" id="1.10.287.950">
    <property type="entry name" value="Methyl-accepting chemotaxis protein"/>
    <property type="match status" value="1"/>
</dbReference>
<evidence type="ECO:0000256" key="3">
    <source>
        <dbReference type="PROSITE-ProRule" id="PRU00284"/>
    </source>
</evidence>
<evidence type="ECO:0000259" key="4">
    <source>
        <dbReference type="PROSITE" id="PS50111"/>
    </source>
</evidence>
<comment type="similarity">
    <text evidence="2">Belongs to the methyl-accepting chemotaxis (MCP) protein family.</text>
</comment>
<dbReference type="SMART" id="SM00086">
    <property type="entry name" value="PAC"/>
    <property type="match status" value="1"/>
</dbReference>
<feature type="domain" description="PAS" evidence="5">
    <location>
        <begin position="26"/>
        <end position="55"/>
    </location>
</feature>
<dbReference type="InterPro" id="IPR013656">
    <property type="entry name" value="PAS_4"/>
</dbReference>
<evidence type="ECO:0000313" key="8">
    <source>
        <dbReference type="Proteomes" id="UP000247922"/>
    </source>
</evidence>
<dbReference type="InterPro" id="IPR000014">
    <property type="entry name" value="PAS"/>
</dbReference>
<keyword evidence="8" id="KW-1185">Reference proteome</keyword>
<dbReference type="PROSITE" id="PS50113">
    <property type="entry name" value="PAC"/>
    <property type="match status" value="1"/>
</dbReference>
<evidence type="ECO:0000313" key="7">
    <source>
        <dbReference type="EMBL" id="PXW92241.1"/>
    </source>
</evidence>
<dbReference type="PROSITE" id="PS50111">
    <property type="entry name" value="CHEMOTAXIS_TRANSDUC_2"/>
    <property type="match status" value="1"/>
</dbReference>
<dbReference type="GO" id="GO:0007165">
    <property type="term" value="P:signal transduction"/>
    <property type="evidence" value="ECO:0007669"/>
    <property type="project" value="UniProtKB-KW"/>
</dbReference>
<dbReference type="Gene3D" id="3.30.450.20">
    <property type="entry name" value="PAS domain"/>
    <property type="match status" value="1"/>
</dbReference>
<protein>
    <submittedName>
        <fullName evidence="7">Methyl-accepting chemotaxis sensory transducer with Pas/Pac sensor</fullName>
    </submittedName>
</protein>
<dbReference type="SUPFAM" id="SSF55785">
    <property type="entry name" value="PYP-like sensor domain (PAS domain)"/>
    <property type="match status" value="1"/>
</dbReference>
<dbReference type="GO" id="GO:0016020">
    <property type="term" value="C:membrane"/>
    <property type="evidence" value="ECO:0007669"/>
    <property type="project" value="InterPro"/>
</dbReference>
<dbReference type="Pfam" id="PF00015">
    <property type="entry name" value="MCPsignal"/>
    <property type="match status" value="1"/>
</dbReference>
<dbReference type="InterPro" id="IPR000700">
    <property type="entry name" value="PAS-assoc_C"/>
</dbReference>
<dbReference type="SUPFAM" id="SSF58104">
    <property type="entry name" value="Methyl-accepting chemotaxis protein (MCP) signaling domain"/>
    <property type="match status" value="1"/>
</dbReference>
<feature type="domain" description="Methyl-accepting transducer" evidence="4">
    <location>
        <begin position="112"/>
        <end position="304"/>
    </location>
</feature>
<dbReference type="PRINTS" id="PR00260">
    <property type="entry name" value="CHEMTRNSDUCR"/>
</dbReference>
<name>A0A2V3WTV6_9BACI</name>
<dbReference type="PROSITE" id="PS50112">
    <property type="entry name" value="PAS"/>
    <property type="match status" value="1"/>
</dbReference>
<dbReference type="GO" id="GO:0004888">
    <property type="term" value="F:transmembrane signaling receptor activity"/>
    <property type="evidence" value="ECO:0007669"/>
    <property type="project" value="InterPro"/>
</dbReference>
<accession>A0A2V3WTV6</accession>
<dbReference type="InterPro" id="IPR004090">
    <property type="entry name" value="Chemotax_Me-accpt_rcpt"/>
</dbReference>
<dbReference type="InterPro" id="IPR001610">
    <property type="entry name" value="PAC"/>
</dbReference>
<dbReference type="InterPro" id="IPR035965">
    <property type="entry name" value="PAS-like_dom_sf"/>
</dbReference>
<reference evidence="7 8" key="1">
    <citation type="submission" date="2018-05" db="EMBL/GenBank/DDBJ databases">
        <title>Genomic Encyclopedia of Type Strains, Phase IV (KMG-IV): sequencing the most valuable type-strain genomes for metagenomic binning, comparative biology and taxonomic classification.</title>
        <authorList>
            <person name="Goeker M."/>
        </authorList>
    </citation>
    <scope>NUCLEOTIDE SEQUENCE [LARGE SCALE GENOMIC DNA]</scope>
    <source>
        <strain evidence="7 8">DSM 22440</strain>
    </source>
</reference>
<dbReference type="SMART" id="SM00283">
    <property type="entry name" value="MA"/>
    <property type="match status" value="1"/>
</dbReference>
<dbReference type="NCBIfam" id="TIGR00229">
    <property type="entry name" value="sensory_box"/>
    <property type="match status" value="1"/>
</dbReference>
<organism evidence="7 8">
    <name type="scientific">Streptohalobacillus salinus</name>
    <dbReference type="NCBI Taxonomy" id="621096"/>
    <lineage>
        <taxon>Bacteria</taxon>
        <taxon>Bacillati</taxon>
        <taxon>Bacillota</taxon>
        <taxon>Bacilli</taxon>
        <taxon>Bacillales</taxon>
        <taxon>Bacillaceae</taxon>
        <taxon>Streptohalobacillus</taxon>
    </lineage>
</organism>
<evidence type="ECO:0000256" key="1">
    <source>
        <dbReference type="ARBA" id="ARBA00023224"/>
    </source>
</evidence>
<dbReference type="Proteomes" id="UP000247922">
    <property type="component" value="Unassembled WGS sequence"/>
</dbReference>
<dbReference type="GO" id="GO:0006935">
    <property type="term" value="P:chemotaxis"/>
    <property type="evidence" value="ECO:0007669"/>
    <property type="project" value="InterPro"/>
</dbReference>
<dbReference type="PANTHER" id="PTHR32089">
    <property type="entry name" value="METHYL-ACCEPTING CHEMOTAXIS PROTEIN MCPB"/>
    <property type="match status" value="1"/>
</dbReference>
<dbReference type="EMBL" id="QJJR01000003">
    <property type="protein sequence ID" value="PXW92241.1"/>
    <property type="molecule type" value="Genomic_DNA"/>
</dbReference>
<evidence type="ECO:0000259" key="5">
    <source>
        <dbReference type="PROSITE" id="PS50112"/>
    </source>
</evidence>
<feature type="domain" description="PAC" evidence="6">
    <location>
        <begin position="83"/>
        <end position="137"/>
    </location>
</feature>
<dbReference type="CDD" id="cd00130">
    <property type="entry name" value="PAS"/>
    <property type="match status" value="1"/>
</dbReference>
<comment type="caution">
    <text evidence="7">The sequence shown here is derived from an EMBL/GenBank/DDBJ whole genome shotgun (WGS) entry which is preliminary data.</text>
</comment>
<dbReference type="AlphaFoldDB" id="A0A2V3WTV6"/>
<proteinExistence type="inferred from homology"/>
<dbReference type="InterPro" id="IPR004089">
    <property type="entry name" value="MCPsignal_dom"/>
</dbReference>
<gene>
    <name evidence="7" type="ORF">DES38_103260</name>
</gene>
<dbReference type="PANTHER" id="PTHR32089:SF112">
    <property type="entry name" value="LYSOZYME-LIKE PROTEIN-RELATED"/>
    <property type="match status" value="1"/>
</dbReference>
<dbReference type="Pfam" id="PF08448">
    <property type="entry name" value="PAS_4"/>
    <property type="match status" value="1"/>
</dbReference>
<sequence length="304" mass="34107">MEQQQLFENCESGALIMKALEHNLAIIQFDMNRQVSYVNAIFAKTVGYRKEEMQGMHHKHLCFDTFSKSPAYDQFWNDLYSGKSFQDKIDRKSKSGDRVWLEATYMPLFDEQQQVIGVVKVATDITERQETATNVVEKLSEMSDVLNERAKTGINRSYEIGKKVDTIAKAYEESQETLETLRKNTDSIQDIVKTIRGIASQTNLLALNAAIEAARAGEHGRGFSVVADEVRKLATGVDQSIGEIRQNIEQITSEIIQIANDSSEVQANIKVTQGDVKTATEDFDKVLDASDQLAKQAQEVTSII</sequence>